<feature type="non-terminal residue" evidence="1">
    <location>
        <position position="62"/>
    </location>
</feature>
<organism evidence="1 2">
    <name type="scientific">Candolleomyces eurysporus</name>
    <dbReference type="NCBI Taxonomy" id="2828524"/>
    <lineage>
        <taxon>Eukaryota</taxon>
        <taxon>Fungi</taxon>
        <taxon>Dikarya</taxon>
        <taxon>Basidiomycota</taxon>
        <taxon>Agaricomycotina</taxon>
        <taxon>Agaricomycetes</taxon>
        <taxon>Agaricomycetidae</taxon>
        <taxon>Agaricales</taxon>
        <taxon>Agaricineae</taxon>
        <taxon>Psathyrellaceae</taxon>
        <taxon>Candolleomyces</taxon>
    </lineage>
</organism>
<comment type="caution">
    <text evidence="1">The sequence shown here is derived from an EMBL/GenBank/DDBJ whole genome shotgun (WGS) entry which is preliminary data.</text>
</comment>
<proteinExistence type="predicted"/>
<reference evidence="1" key="1">
    <citation type="submission" date="2022-06" db="EMBL/GenBank/DDBJ databases">
        <title>Genome Sequence of Candolleomyces eurysporus.</title>
        <authorList>
            <person name="Buettner E."/>
        </authorList>
    </citation>
    <scope>NUCLEOTIDE SEQUENCE</scope>
    <source>
        <strain evidence="1">VTCC 930004</strain>
    </source>
</reference>
<dbReference type="Proteomes" id="UP001140091">
    <property type="component" value="Unassembled WGS sequence"/>
</dbReference>
<sequence>MLLSDLRRLLADVYRIGCLPSAHAPSELLALTVAFTFSFADSAGSDAEAICASRPNGQYQCR</sequence>
<evidence type="ECO:0000313" key="2">
    <source>
        <dbReference type="Proteomes" id="UP001140091"/>
    </source>
</evidence>
<protein>
    <submittedName>
        <fullName evidence="1">Uncharacterized protein</fullName>
    </submittedName>
</protein>
<dbReference type="AlphaFoldDB" id="A0A9W8J846"/>
<gene>
    <name evidence="1" type="ORF">H1R20_g6922</name>
</gene>
<name>A0A9W8J846_9AGAR</name>
<dbReference type="EMBL" id="JANBPK010000848">
    <property type="protein sequence ID" value="KAJ2930151.1"/>
    <property type="molecule type" value="Genomic_DNA"/>
</dbReference>
<keyword evidence="2" id="KW-1185">Reference proteome</keyword>
<accession>A0A9W8J846</accession>
<evidence type="ECO:0000313" key="1">
    <source>
        <dbReference type="EMBL" id="KAJ2930151.1"/>
    </source>
</evidence>